<dbReference type="OrthoDB" id="7365442at2"/>
<dbReference type="SUPFAM" id="SSF52317">
    <property type="entry name" value="Class I glutamine amidotransferase-like"/>
    <property type="match status" value="1"/>
</dbReference>
<dbReference type="PANTHER" id="PTHR42695:SF5">
    <property type="entry name" value="GLUTAMINE AMIDOTRANSFERASE YLR126C-RELATED"/>
    <property type="match status" value="1"/>
</dbReference>
<gene>
    <name evidence="2" type="ORF">SAMN05444486_101932</name>
</gene>
<dbReference type="CDD" id="cd01741">
    <property type="entry name" value="GATase1_1"/>
    <property type="match status" value="1"/>
</dbReference>
<proteinExistence type="predicted"/>
<dbReference type="EMBL" id="FNPR01000001">
    <property type="protein sequence ID" value="SDY24069.1"/>
    <property type="molecule type" value="Genomic_DNA"/>
</dbReference>
<evidence type="ECO:0000313" key="2">
    <source>
        <dbReference type="EMBL" id="SDY24069.1"/>
    </source>
</evidence>
<dbReference type="InterPro" id="IPR029062">
    <property type="entry name" value="Class_I_gatase-like"/>
</dbReference>
<name>A0A1H3I9Z7_9RHOB</name>
<dbReference type="Proteomes" id="UP000199026">
    <property type="component" value="Unassembled WGS sequence"/>
</dbReference>
<keyword evidence="3" id="KW-1185">Reference proteome</keyword>
<protein>
    <submittedName>
        <fullName evidence="2">GMP synthase-Glutamine amidotransferase</fullName>
    </submittedName>
</protein>
<reference evidence="2 3" key="1">
    <citation type="submission" date="2016-10" db="EMBL/GenBank/DDBJ databases">
        <authorList>
            <person name="de Groot N.N."/>
        </authorList>
    </citation>
    <scope>NUCLEOTIDE SEQUENCE [LARGE SCALE GENOMIC DNA]</scope>
    <source>
        <strain evidence="2 3">DSM 24677</strain>
    </source>
</reference>
<dbReference type="STRING" id="576131.SAMN05444486_101932"/>
<dbReference type="Pfam" id="PF00117">
    <property type="entry name" value="GATase"/>
    <property type="match status" value="1"/>
</dbReference>
<dbReference type="GO" id="GO:0005829">
    <property type="term" value="C:cytosol"/>
    <property type="evidence" value="ECO:0007669"/>
    <property type="project" value="TreeGrafter"/>
</dbReference>
<dbReference type="GO" id="GO:0016740">
    <property type="term" value="F:transferase activity"/>
    <property type="evidence" value="ECO:0007669"/>
    <property type="project" value="UniProtKB-KW"/>
</dbReference>
<keyword evidence="2" id="KW-0808">Transferase</keyword>
<dbReference type="Gene3D" id="3.40.50.880">
    <property type="match status" value="1"/>
</dbReference>
<feature type="domain" description="Glutamine amidotransferase" evidence="1">
    <location>
        <begin position="53"/>
        <end position="179"/>
    </location>
</feature>
<dbReference type="PROSITE" id="PS51273">
    <property type="entry name" value="GATASE_TYPE_1"/>
    <property type="match status" value="1"/>
</dbReference>
<keyword evidence="2" id="KW-0315">Glutamine amidotransferase</keyword>
<dbReference type="PANTHER" id="PTHR42695">
    <property type="entry name" value="GLUTAMINE AMIDOTRANSFERASE YLR126C-RELATED"/>
    <property type="match status" value="1"/>
</dbReference>
<sequence>MRIAVLMTNTDESDFSNSWPKDGEKFPAMMRRVRPEWEYVVYSVKDGVFPEVLTGIEGVLITGSPHSVNSGDAWVERLFGLIREIYAAGIPMFGACFGHQAIAKALGGDVAANPKGWVFGLVEKRFADGRSLPLYASHSEQVTKMPKGAEVIASGPDCDVAGFVMGRGVMTTQYHPEMEPAFIAALVEHLADELPSDVTERARASLVKEADMQAMAERIALFIEGQSA</sequence>
<dbReference type="InterPro" id="IPR044992">
    <property type="entry name" value="ChyE-like"/>
</dbReference>
<evidence type="ECO:0000259" key="1">
    <source>
        <dbReference type="Pfam" id="PF00117"/>
    </source>
</evidence>
<dbReference type="RefSeq" id="WP_089888216.1">
    <property type="nucleotide sequence ID" value="NZ_CALLJM010000007.1"/>
</dbReference>
<accession>A0A1H3I9Z7</accession>
<dbReference type="InterPro" id="IPR017926">
    <property type="entry name" value="GATASE"/>
</dbReference>
<organism evidence="2 3">
    <name type="scientific">Lentibacter algarum</name>
    <dbReference type="NCBI Taxonomy" id="576131"/>
    <lineage>
        <taxon>Bacteria</taxon>
        <taxon>Pseudomonadati</taxon>
        <taxon>Pseudomonadota</taxon>
        <taxon>Alphaproteobacteria</taxon>
        <taxon>Rhodobacterales</taxon>
        <taxon>Roseobacteraceae</taxon>
        <taxon>Lentibacter</taxon>
    </lineage>
</organism>
<evidence type="ECO:0000313" key="3">
    <source>
        <dbReference type="Proteomes" id="UP000199026"/>
    </source>
</evidence>
<dbReference type="AlphaFoldDB" id="A0A1H3I9Z7"/>
<dbReference type="GeneID" id="78123718"/>